<evidence type="ECO:0000313" key="1">
    <source>
        <dbReference type="EMBL" id="GBL87735.1"/>
    </source>
</evidence>
<gene>
    <name evidence="1" type="ORF">AVEN_81346_1</name>
</gene>
<name>A0A4Y2B8T7_ARAVE</name>
<sequence length="131" mass="14749">MRVFFYPLTQPIQPFDTSPMSSNQNFLSTQHRPPFQCSFHETGHWPVKCNGQTVHLHACSCYVKTAVLIPLMDAIIPQASFNSVPRNAIVSFSAFLNAESCFDGIEMGIVMEHRSGAFVWKLLNSIDVSFH</sequence>
<dbReference type="Proteomes" id="UP000499080">
    <property type="component" value="Unassembled WGS sequence"/>
</dbReference>
<accession>A0A4Y2B8T7</accession>
<evidence type="ECO:0000313" key="2">
    <source>
        <dbReference type="Proteomes" id="UP000499080"/>
    </source>
</evidence>
<comment type="caution">
    <text evidence="1">The sequence shown here is derived from an EMBL/GenBank/DDBJ whole genome shotgun (WGS) entry which is preliminary data.</text>
</comment>
<organism evidence="1 2">
    <name type="scientific">Araneus ventricosus</name>
    <name type="common">Orbweaver spider</name>
    <name type="synonym">Epeira ventricosa</name>
    <dbReference type="NCBI Taxonomy" id="182803"/>
    <lineage>
        <taxon>Eukaryota</taxon>
        <taxon>Metazoa</taxon>
        <taxon>Ecdysozoa</taxon>
        <taxon>Arthropoda</taxon>
        <taxon>Chelicerata</taxon>
        <taxon>Arachnida</taxon>
        <taxon>Araneae</taxon>
        <taxon>Araneomorphae</taxon>
        <taxon>Entelegynae</taxon>
        <taxon>Araneoidea</taxon>
        <taxon>Araneidae</taxon>
        <taxon>Araneus</taxon>
    </lineage>
</organism>
<keyword evidence="2" id="KW-1185">Reference proteome</keyword>
<proteinExistence type="predicted"/>
<protein>
    <submittedName>
        <fullName evidence="1">Uncharacterized protein</fullName>
    </submittedName>
</protein>
<dbReference type="AlphaFoldDB" id="A0A4Y2B8T7"/>
<dbReference type="EMBL" id="BGPR01000055">
    <property type="protein sequence ID" value="GBL87735.1"/>
    <property type="molecule type" value="Genomic_DNA"/>
</dbReference>
<reference evidence="1 2" key="1">
    <citation type="journal article" date="2019" name="Sci. Rep.">
        <title>Orb-weaving spider Araneus ventricosus genome elucidates the spidroin gene catalogue.</title>
        <authorList>
            <person name="Kono N."/>
            <person name="Nakamura H."/>
            <person name="Ohtoshi R."/>
            <person name="Moran D.A.P."/>
            <person name="Shinohara A."/>
            <person name="Yoshida Y."/>
            <person name="Fujiwara M."/>
            <person name="Mori M."/>
            <person name="Tomita M."/>
            <person name="Arakawa K."/>
        </authorList>
    </citation>
    <scope>NUCLEOTIDE SEQUENCE [LARGE SCALE GENOMIC DNA]</scope>
</reference>